<evidence type="ECO:0008006" key="4">
    <source>
        <dbReference type="Google" id="ProtNLM"/>
    </source>
</evidence>
<dbReference type="Proteomes" id="UP000222168">
    <property type="component" value="Unassembled WGS sequence"/>
</dbReference>
<accession>A0A2D0KC56</accession>
<gene>
    <name evidence="2" type="ORF">Xish_00100</name>
</gene>
<evidence type="ECO:0000256" key="1">
    <source>
        <dbReference type="SAM" id="SignalP"/>
    </source>
</evidence>
<evidence type="ECO:0000313" key="2">
    <source>
        <dbReference type="EMBL" id="PHM60993.1"/>
    </source>
</evidence>
<reference evidence="2 3" key="1">
    <citation type="journal article" date="2017" name="Nat. Microbiol.">
        <title>Natural product diversity associated with the nematode symbionts Photorhabdus and Xenorhabdus.</title>
        <authorList>
            <person name="Tobias N.J."/>
            <person name="Wolff H."/>
            <person name="Djahanschiri B."/>
            <person name="Grundmann F."/>
            <person name="Kronenwerth M."/>
            <person name="Shi Y.M."/>
            <person name="Simonyi S."/>
            <person name="Grun P."/>
            <person name="Shapiro-Ilan D."/>
            <person name="Pidot S.J."/>
            <person name="Stinear T.P."/>
            <person name="Ebersberger I."/>
            <person name="Bode H.B."/>
        </authorList>
    </citation>
    <scope>NUCLEOTIDE SEQUENCE [LARGE SCALE GENOMIC DNA]</scope>
    <source>
        <strain evidence="2 3">DSM 22670</strain>
    </source>
</reference>
<evidence type="ECO:0000313" key="3">
    <source>
        <dbReference type="Proteomes" id="UP000222168"/>
    </source>
</evidence>
<keyword evidence="1" id="KW-0732">Signal</keyword>
<keyword evidence="3" id="KW-1185">Reference proteome</keyword>
<proteinExistence type="predicted"/>
<comment type="caution">
    <text evidence="2">The sequence shown here is derived from an EMBL/GenBank/DDBJ whole genome shotgun (WGS) entry which is preliminary data.</text>
</comment>
<dbReference type="EMBL" id="NJAK01000001">
    <property type="protein sequence ID" value="PHM60993.1"/>
    <property type="molecule type" value="Genomic_DNA"/>
</dbReference>
<protein>
    <recommendedName>
        <fullName evidence="4">Kazal-like domain-containing protein</fullName>
    </recommendedName>
</protein>
<feature type="signal peptide" evidence="1">
    <location>
        <begin position="1"/>
        <end position="22"/>
    </location>
</feature>
<organism evidence="2 3">
    <name type="scientific">Xenorhabdus ishibashii</name>
    <dbReference type="NCBI Taxonomy" id="1034471"/>
    <lineage>
        <taxon>Bacteria</taxon>
        <taxon>Pseudomonadati</taxon>
        <taxon>Pseudomonadota</taxon>
        <taxon>Gammaproteobacteria</taxon>
        <taxon>Enterobacterales</taxon>
        <taxon>Morganellaceae</taxon>
        <taxon>Xenorhabdus</taxon>
    </lineage>
</organism>
<feature type="chain" id="PRO_5012022511" description="Kazal-like domain-containing protein" evidence="1">
    <location>
        <begin position="23"/>
        <end position="74"/>
    </location>
</feature>
<sequence>MKKIILIAIAILTFNLSQFAFANSNPNPYSPKEDCCQMKAEDDCILSWNPFCERSKYNACMSDPSQCIYATTQK</sequence>
<dbReference type="AlphaFoldDB" id="A0A2D0KC56"/>
<name>A0A2D0KC56_9GAMM</name>